<keyword evidence="3" id="KW-0808">Transferase</keyword>
<evidence type="ECO:0000256" key="1">
    <source>
        <dbReference type="SAM" id="MobiDB-lite"/>
    </source>
</evidence>
<feature type="domain" description="Methyltransferase" evidence="2">
    <location>
        <begin position="45"/>
        <end position="142"/>
    </location>
</feature>
<organism evidence="3 4">
    <name type="scientific">Kitasatospora cathayae</name>
    <dbReference type="NCBI Taxonomy" id="3004092"/>
    <lineage>
        <taxon>Bacteria</taxon>
        <taxon>Bacillati</taxon>
        <taxon>Actinomycetota</taxon>
        <taxon>Actinomycetes</taxon>
        <taxon>Kitasatosporales</taxon>
        <taxon>Streptomycetaceae</taxon>
        <taxon>Kitasatospora</taxon>
    </lineage>
</organism>
<dbReference type="RefSeq" id="WP_270140767.1">
    <property type="nucleotide sequence ID" value="NZ_CP115450.1"/>
</dbReference>
<dbReference type="Proteomes" id="UP001212821">
    <property type="component" value="Chromosome"/>
</dbReference>
<keyword evidence="3" id="KW-0489">Methyltransferase</keyword>
<dbReference type="Gene3D" id="3.40.50.150">
    <property type="entry name" value="Vaccinia Virus protein VP39"/>
    <property type="match status" value="1"/>
</dbReference>
<proteinExistence type="predicted"/>
<protein>
    <submittedName>
        <fullName evidence="3">Class I SAM-dependent methyltransferase</fullName>
    </submittedName>
</protein>
<sequence>MQLLDGNSDAPERATFPTVAEPPLSPHSADILEYLRAARATGGPILDLGAGAGRFAVPLARLGFDVDAVDRDAPSLASLREWAGRRNVRPGRVTTVEAELNGLRLRRAYGLVMLAGDTALELPATARPALFREIAAHLREGGALALDYITARRPGLHSARPETASVLDDLRSTGLRIHRRDTRPLADGLESTFLLCGPRR</sequence>
<evidence type="ECO:0000259" key="2">
    <source>
        <dbReference type="Pfam" id="PF13649"/>
    </source>
</evidence>
<dbReference type="GO" id="GO:0008168">
    <property type="term" value="F:methyltransferase activity"/>
    <property type="evidence" value="ECO:0007669"/>
    <property type="project" value="UniProtKB-KW"/>
</dbReference>
<dbReference type="InterPro" id="IPR041698">
    <property type="entry name" value="Methyltransf_25"/>
</dbReference>
<dbReference type="InterPro" id="IPR029063">
    <property type="entry name" value="SAM-dependent_MTases_sf"/>
</dbReference>
<dbReference type="GO" id="GO:0032259">
    <property type="term" value="P:methylation"/>
    <property type="evidence" value="ECO:0007669"/>
    <property type="project" value="UniProtKB-KW"/>
</dbReference>
<keyword evidence="4" id="KW-1185">Reference proteome</keyword>
<accession>A0ABY7PXZ4</accession>
<feature type="region of interest" description="Disordered" evidence="1">
    <location>
        <begin position="1"/>
        <end position="22"/>
    </location>
</feature>
<dbReference type="EMBL" id="CP115450">
    <property type="protein sequence ID" value="WBP85074.1"/>
    <property type="molecule type" value="Genomic_DNA"/>
</dbReference>
<name>A0ABY7PXZ4_9ACTN</name>
<dbReference type="Pfam" id="PF13649">
    <property type="entry name" value="Methyltransf_25"/>
    <property type="match status" value="1"/>
</dbReference>
<evidence type="ECO:0000313" key="4">
    <source>
        <dbReference type="Proteomes" id="UP001212821"/>
    </source>
</evidence>
<dbReference type="CDD" id="cd02440">
    <property type="entry name" value="AdoMet_MTases"/>
    <property type="match status" value="1"/>
</dbReference>
<dbReference type="SUPFAM" id="SSF53335">
    <property type="entry name" value="S-adenosyl-L-methionine-dependent methyltransferases"/>
    <property type="match status" value="1"/>
</dbReference>
<evidence type="ECO:0000313" key="3">
    <source>
        <dbReference type="EMBL" id="WBP85074.1"/>
    </source>
</evidence>
<gene>
    <name evidence="3" type="ORF">O1G21_03905</name>
</gene>
<reference evidence="4" key="1">
    <citation type="submission" date="2022-12" db="EMBL/GenBank/DDBJ databases">
        <authorList>
            <person name="Mo P."/>
        </authorList>
    </citation>
    <scope>NUCLEOTIDE SEQUENCE [LARGE SCALE GENOMIC DNA]</scope>
    <source>
        <strain evidence="4">HUAS 3-15</strain>
    </source>
</reference>